<comment type="subcellular location">
    <subcellularLocation>
        <location evidence="1">Membrane</location>
        <topology evidence="1">Multi-pass membrane protein</topology>
    </subcellularLocation>
</comment>
<protein>
    <recommendedName>
        <fullName evidence="9">Glucose receptor Git3 N-terminal domain-containing protein</fullName>
    </recommendedName>
</protein>
<name>A0A0C3FXJ8_PILCF</name>
<dbReference type="OrthoDB" id="100006at2759"/>
<sequence>MSSENNFQPIDSNQKQALIVIVAFASLSVFAVAFVFLRAIWLIANPLRRSSRHAGSKEYAFFHTQLGHYAACLLGGNLFASAAGTVVGHWVILGGMHEGSICTAQAVLMQIGHWAVAYFTVTIAVHTCRSLVFRSPQKAWLGATVVVIGWLSAVAVGIAPLKMSNSGSSNHSAYGLDGFTCGIKRVDPVPEFLFHLLPIFLAASVSAVIYSLIYLVLRGTLVIRGGLKINLDPQQRWIGRYAFDEYHRFIRAVAKSMLWYPFAYILLLLPYSITKLLNLSGYPVAFGGQVFAETCAVMLGFVNVCLLYNTFRVLGPAFESRSLSSTSYDEVSGGPPEKKPNLQRASQANNQSLQPDSHFLADNNTTLSFPALTYQKSISDAGSDSSLRLLIPGRESYMAHSRSSSLRSSIADSIGRTITPVSEFNYAIIVEPESILQKSRVGISDTGLQRYDIPSSSAGSLGFPQLPRQTRLSVSRHSAVQTITSATPFKDQLPDVDLRNRTHAQAVSVSNISSSRRGSFGARLISASPEDTLVSSGGQAGHGYKSSFSANETLMSDQHVSTSAGTSKAQPAQSLPIVTVRVSSPTEYDVIDHTLSNEVRSRTETVAPGRLTSLAWATLVTDAATSNGSSRIVIPRNAASCDGNDSVSPVPHVLRPRTAASSKSVRNGIVDTANRRANSVSSIMSGDIDVKMRQGPSKQPALFNGSSTRGLGLAHAPSNAAEQYYIWTLLPPN</sequence>
<feature type="transmembrane region" description="Helical" evidence="6">
    <location>
        <begin position="257"/>
        <end position="274"/>
    </location>
</feature>
<evidence type="ECO:0000256" key="5">
    <source>
        <dbReference type="SAM" id="MobiDB-lite"/>
    </source>
</evidence>
<feature type="transmembrane region" description="Helical" evidence="6">
    <location>
        <begin position="192"/>
        <end position="217"/>
    </location>
</feature>
<feature type="transmembrane region" description="Helical" evidence="6">
    <location>
        <begin position="17"/>
        <end position="45"/>
    </location>
</feature>
<feature type="transmembrane region" description="Helical" evidence="6">
    <location>
        <begin position="111"/>
        <end position="132"/>
    </location>
</feature>
<evidence type="ECO:0000256" key="2">
    <source>
        <dbReference type="ARBA" id="ARBA00022692"/>
    </source>
</evidence>
<evidence type="ECO:0000313" key="7">
    <source>
        <dbReference type="EMBL" id="KIM84269.1"/>
    </source>
</evidence>
<reference evidence="7 8" key="1">
    <citation type="submission" date="2014-04" db="EMBL/GenBank/DDBJ databases">
        <authorList>
            <consortium name="DOE Joint Genome Institute"/>
            <person name="Kuo A."/>
            <person name="Tarkka M."/>
            <person name="Buscot F."/>
            <person name="Kohler A."/>
            <person name="Nagy L.G."/>
            <person name="Floudas D."/>
            <person name="Copeland A."/>
            <person name="Barry K.W."/>
            <person name="Cichocki N."/>
            <person name="Veneault-Fourrey C."/>
            <person name="LaButti K."/>
            <person name="Lindquist E.A."/>
            <person name="Lipzen A."/>
            <person name="Lundell T."/>
            <person name="Morin E."/>
            <person name="Murat C."/>
            <person name="Sun H."/>
            <person name="Tunlid A."/>
            <person name="Henrissat B."/>
            <person name="Grigoriev I.V."/>
            <person name="Hibbett D.S."/>
            <person name="Martin F."/>
            <person name="Nordberg H.P."/>
            <person name="Cantor M.N."/>
            <person name="Hua S.X."/>
        </authorList>
    </citation>
    <scope>NUCLEOTIDE SEQUENCE [LARGE SCALE GENOMIC DNA]</scope>
    <source>
        <strain evidence="7 8">F 1598</strain>
    </source>
</reference>
<dbReference type="GO" id="GO:0005886">
    <property type="term" value="C:plasma membrane"/>
    <property type="evidence" value="ECO:0007669"/>
    <property type="project" value="TreeGrafter"/>
</dbReference>
<dbReference type="HOGENOM" id="CLU_025893_0_0_1"/>
<keyword evidence="3 6" id="KW-1133">Transmembrane helix</keyword>
<evidence type="ECO:0000256" key="3">
    <source>
        <dbReference type="ARBA" id="ARBA00022989"/>
    </source>
</evidence>
<proteinExistence type="predicted"/>
<dbReference type="GO" id="GO:0004930">
    <property type="term" value="F:G protein-coupled receptor activity"/>
    <property type="evidence" value="ECO:0007669"/>
    <property type="project" value="TreeGrafter"/>
</dbReference>
<dbReference type="InParanoid" id="A0A0C3FXJ8"/>
<organism evidence="7 8">
    <name type="scientific">Piloderma croceum (strain F 1598)</name>
    <dbReference type="NCBI Taxonomy" id="765440"/>
    <lineage>
        <taxon>Eukaryota</taxon>
        <taxon>Fungi</taxon>
        <taxon>Dikarya</taxon>
        <taxon>Basidiomycota</taxon>
        <taxon>Agaricomycotina</taxon>
        <taxon>Agaricomycetes</taxon>
        <taxon>Agaricomycetidae</taxon>
        <taxon>Atheliales</taxon>
        <taxon>Atheliaceae</taxon>
        <taxon>Piloderma</taxon>
    </lineage>
</organism>
<dbReference type="Proteomes" id="UP000054166">
    <property type="component" value="Unassembled WGS sequence"/>
</dbReference>
<evidence type="ECO:0000256" key="1">
    <source>
        <dbReference type="ARBA" id="ARBA00004141"/>
    </source>
</evidence>
<evidence type="ECO:0000256" key="4">
    <source>
        <dbReference type="ARBA" id="ARBA00023136"/>
    </source>
</evidence>
<dbReference type="PANTHER" id="PTHR23112:SF37">
    <property type="entry name" value="G PROTEIN-COUPLED RECEPTOR GPR1"/>
    <property type="match status" value="1"/>
</dbReference>
<gene>
    <name evidence="7" type="ORF">PILCRDRAFT_6532</name>
</gene>
<evidence type="ECO:0000256" key="6">
    <source>
        <dbReference type="SAM" id="Phobius"/>
    </source>
</evidence>
<evidence type="ECO:0008006" key="9">
    <source>
        <dbReference type="Google" id="ProtNLM"/>
    </source>
</evidence>
<dbReference type="Gene3D" id="1.20.1070.10">
    <property type="entry name" value="Rhodopsin 7-helix transmembrane proteins"/>
    <property type="match status" value="1"/>
</dbReference>
<dbReference type="AlphaFoldDB" id="A0A0C3FXJ8"/>
<reference evidence="8" key="2">
    <citation type="submission" date="2015-01" db="EMBL/GenBank/DDBJ databases">
        <title>Evolutionary Origins and Diversification of the Mycorrhizal Mutualists.</title>
        <authorList>
            <consortium name="DOE Joint Genome Institute"/>
            <consortium name="Mycorrhizal Genomics Consortium"/>
            <person name="Kohler A."/>
            <person name="Kuo A."/>
            <person name="Nagy L.G."/>
            <person name="Floudas D."/>
            <person name="Copeland A."/>
            <person name="Barry K.W."/>
            <person name="Cichocki N."/>
            <person name="Veneault-Fourrey C."/>
            <person name="LaButti K."/>
            <person name="Lindquist E.A."/>
            <person name="Lipzen A."/>
            <person name="Lundell T."/>
            <person name="Morin E."/>
            <person name="Murat C."/>
            <person name="Riley R."/>
            <person name="Ohm R."/>
            <person name="Sun H."/>
            <person name="Tunlid A."/>
            <person name="Henrissat B."/>
            <person name="Grigoriev I.V."/>
            <person name="Hibbett D.S."/>
            <person name="Martin F."/>
        </authorList>
    </citation>
    <scope>NUCLEOTIDE SEQUENCE [LARGE SCALE GENOMIC DNA]</scope>
    <source>
        <strain evidence="8">F 1598</strain>
    </source>
</reference>
<keyword evidence="2 6" id="KW-0812">Transmembrane</keyword>
<dbReference type="STRING" id="765440.A0A0C3FXJ8"/>
<dbReference type="SUPFAM" id="SSF81321">
    <property type="entry name" value="Family A G protein-coupled receptor-like"/>
    <property type="match status" value="1"/>
</dbReference>
<dbReference type="GO" id="GO:0007189">
    <property type="term" value="P:adenylate cyclase-activating G protein-coupled receptor signaling pathway"/>
    <property type="evidence" value="ECO:0007669"/>
    <property type="project" value="TreeGrafter"/>
</dbReference>
<feature type="transmembrane region" description="Helical" evidence="6">
    <location>
        <begin position="286"/>
        <end position="311"/>
    </location>
</feature>
<keyword evidence="8" id="KW-1185">Reference proteome</keyword>
<feature type="region of interest" description="Disordered" evidence="5">
    <location>
        <begin position="325"/>
        <end position="348"/>
    </location>
</feature>
<dbReference type="EMBL" id="KN832988">
    <property type="protein sequence ID" value="KIM84269.1"/>
    <property type="molecule type" value="Genomic_DNA"/>
</dbReference>
<keyword evidence="4 6" id="KW-0472">Membrane</keyword>
<dbReference type="PANTHER" id="PTHR23112">
    <property type="entry name" value="G PROTEIN-COUPLED RECEPTOR 157-RELATED"/>
    <property type="match status" value="1"/>
</dbReference>
<feature type="transmembrane region" description="Helical" evidence="6">
    <location>
        <begin position="66"/>
        <end position="91"/>
    </location>
</feature>
<feature type="transmembrane region" description="Helical" evidence="6">
    <location>
        <begin position="139"/>
        <end position="161"/>
    </location>
</feature>
<evidence type="ECO:0000313" key="8">
    <source>
        <dbReference type="Proteomes" id="UP000054166"/>
    </source>
</evidence>
<accession>A0A0C3FXJ8</accession>